<comment type="caution">
    <text evidence="3">The sequence shown here is derived from an EMBL/GenBank/DDBJ whole genome shotgun (WGS) entry which is preliminary data.</text>
</comment>
<evidence type="ECO:0000256" key="1">
    <source>
        <dbReference type="SAM" id="MobiDB-lite"/>
    </source>
</evidence>
<feature type="compositionally biased region" description="Low complexity" evidence="1">
    <location>
        <begin position="321"/>
        <end position="346"/>
    </location>
</feature>
<evidence type="ECO:0000313" key="4">
    <source>
        <dbReference type="Proteomes" id="UP000623842"/>
    </source>
</evidence>
<dbReference type="RefSeq" id="WP_189772878.1">
    <property type="nucleotide sequence ID" value="NZ_BNCK01000008.1"/>
</dbReference>
<reference evidence="3" key="1">
    <citation type="journal article" date="2014" name="Int. J. Syst. Evol. Microbiol.">
        <title>Complete genome sequence of Corynebacterium casei LMG S-19264T (=DSM 44701T), isolated from a smear-ripened cheese.</title>
        <authorList>
            <consortium name="US DOE Joint Genome Institute (JGI-PGF)"/>
            <person name="Walter F."/>
            <person name="Albersmeier A."/>
            <person name="Kalinowski J."/>
            <person name="Ruckert C."/>
        </authorList>
    </citation>
    <scope>NUCLEOTIDE SEQUENCE</scope>
    <source>
        <strain evidence="3">KCTC 42731</strain>
    </source>
</reference>
<proteinExistence type="predicted"/>
<name>A0A919EM56_9GAMM</name>
<reference evidence="3" key="2">
    <citation type="submission" date="2020-09" db="EMBL/GenBank/DDBJ databases">
        <authorList>
            <person name="Sun Q."/>
            <person name="Kim S."/>
        </authorList>
    </citation>
    <scope>NUCLEOTIDE SEQUENCE</scope>
    <source>
        <strain evidence="3">KCTC 42731</strain>
    </source>
</reference>
<dbReference type="EMBL" id="BNCK01000008">
    <property type="protein sequence ID" value="GHG01634.1"/>
    <property type="molecule type" value="Genomic_DNA"/>
</dbReference>
<keyword evidence="4" id="KW-1185">Reference proteome</keyword>
<sequence length="381" mass="40380">MNKQKLNFSLISTILALAVTSHSASASIVNWQNSQQISPLQGANFYLLGMTNNSILAAENSVVTIPFAGASNAAGQTSIESDSEAIRATLDNNSLIVVVNEVDEDMAVNLRVVDEQNTEYAITINVVNDPTFAIDNYDSSLFTSINIGDTVIRDTRDWLETDYQPMEVQHLSYGRTASLQPGFTQALPTVGQYYSDVGNGLLRRASYSSPVVDSTGQQGSAVAPLAFNIPDGSSISDRGLFLTGQEKAKAVSTMQHRQIRFEPKPSDQEPMQTPTEDDDIVRAKVNEVIGNLGNDNDQENNQGGNGGNDPTSTPVSGGGPAAVPVVPDNSPNPNDPVGGNTPNNNGTLQPVAIPTPATWTLFGLALAGIAFTTRKSPSVVG</sequence>
<gene>
    <name evidence="3" type="ORF">GCM10017161_32980</name>
</gene>
<protein>
    <recommendedName>
        <fullName evidence="5">PEP-CTERM sorting domain-containing protein</fullName>
    </recommendedName>
</protein>
<organism evidence="3 4">
    <name type="scientific">Thalassotalea marina</name>
    <dbReference type="NCBI Taxonomy" id="1673741"/>
    <lineage>
        <taxon>Bacteria</taxon>
        <taxon>Pseudomonadati</taxon>
        <taxon>Pseudomonadota</taxon>
        <taxon>Gammaproteobacteria</taxon>
        <taxon>Alteromonadales</taxon>
        <taxon>Colwelliaceae</taxon>
        <taxon>Thalassotalea</taxon>
    </lineage>
</organism>
<accession>A0A919EM56</accession>
<evidence type="ECO:0000256" key="2">
    <source>
        <dbReference type="SAM" id="SignalP"/>
    </source>
</evidence>
<feature type="region of interest" description="Disordered" evidence="1">
    <location>
        <begin position="251"/>
        <end position="351"/>
    </location>
</feature>
<dbReference type="Proteomes" id="UP000623842">
    <property type="component" value="Unassembled WGS sequence"/>
</dbReference>
<evidence type="ECO:0000313" key="3">
    <source>
        <dbReference type="EMBL" id="GHG01634.1"/>
    </source>
</evidence>
<evidence type="ECO:0008006" key="5">
    <source>
        <dbReference type="Google" id="ProtNLM"/>
    </source>
</evidence>
<keyword evidence="2" id="KW-0732">Signal</keyword>
<feature type="compositionally biased region" description="Low complexity" evidence="1">
    <location>
        <begin position="290"/>
        <end position="302"/>
    </location>
</feature>
<dbReference type="AlphaFoldDB" id="A0A919EM56"/>
<feature type="signal peptide" evidence="2">
    <location>
        <begin position="1"/>
        <end position="26"/>
    </location>
</feature>
<feature type="chain" id="PRO_5037963529" description="PEP-CTERM sorting domain-containing protein" evidence="2">
    <location>
        <begin position="27"/>
        <end position="381"/>
    </location>
</feature>